<dbReference type="GO" id="GO:0009073">
    <property type="term" value="P:aromatic amino acid family biosynthetic process"/>
    <property type="evidence" value="ECO:0007669"/>
    <property type="project" value="UniProtKB-KW"/>
</dbReference>
<dbReference type="PANTHER" id="PTHR21085:SF0">
    <property type="entry name" value="CHORISMATE SYNTHASE"/>
    <property type="match status" value="1"/>
</dbReference>
<keyword evidence="6 11" id="KW-0288">FMN</keyword>
<keyword evidence="4 11" id="KW-0028">Amino-acid biosynthesis</keyword>
<dbReference type="GO" id="GO:0004107">
    <property type="term" value="F:chorismate synthase activity"/>
    <property type="evidence" value="ECO:0007669"/>
    <property type="project" value="UniProtKB-UniRule"/>
</dbReference>
<evidence type="ECO:0000256" key="1">
    <source>
        <dbReference type="ARBA" id="ARBA00005044"/>
    </source>
</evidence>
<protein>
    <recommendedName>
        <fullName evidence="3 11">Chorismate synthase</fullName>
        <shortName evidence="11">CS</shortName>
        <ecNumber evidence="3 11">4.2.3.5</ecNumber>
    </recommendedName>
    <alternativeName>
        <fullName evidence="11">5-enolpyruvylshikimate-3-phosphate phospholyase</fullName>
    </alternativeName>
</protein>
<comment type="caution">
    <text evidence="13">The sequence shown here is derived from an EMBL/GenBank/DDBJ whole genome shotgun (WGS) entry which is preliminary data.</text>
</comment>
<evidence type="ECO:0000256" key="10">
    <source>
        <dbReference type="ARBA" id="ARBA00023239"/>
    </source>
</evidence>
<dbReference type="NCBIfam" id="NF003793">
    <property type="entry name" value="PRK05382.1"/>
    <property type="match status" value="1"/>
</dbReference>
<dbReference type="GO" id="GO:0005829">
    <property type="term" value="C:cytosol"/>
    <property type="evidence" value="ECO:0007669"/>
    <property type="project" value="TreeGrafter"/>
</dbReference>
<feature type="binding site" evidence="11">
    <location>
        <begin position="141"/>
        <end position="143"/>
    </location>
    <ligand>
        <name>FMN</name>
        <dbReference type="ChEBI" id="CHEBI:58210"/>
    </ligand>
</feature>
<dbReference type="NCBIfam" id="TIGR00033">
    <property type="entry name" value="aroC"/>
    <property type="match status" value="1"/>
</dbReference>
<comment type="similarity">
    <text evidence="2 11 12">Belongs to the chorismate synthase family.</text>
</comment>
<dbReference type="InterPro" id="IPR000453">
    <property type="entry name" value="Chorismate_synth"/>
</dbReference>
<dbReference type="AlphaFoldDB" id="A0A8J6HVN2"/>
<evidence type="ECO:0000256" key="9">
    <source>
        <dbReference type="ARBA" id="ARBA00023141"/>
    </source>
</evidence>
<keyword evidence="9 11" id="KW-0057">Aromatic amino acid biosynthesis</keyword>
<dbReference type="PANTHER" id="PTHR21085">
    <property type="entry name" value="CHORISMATE SYNTHASE"/>
    <property type="match status" value="1"/>
</dbReference>
<evidence type="ECO:0000256" key="6">
    <source>
        <dbReference type="ARBA" id="ARBA00022643"/>
    </source>
</evidence>
<dbReference type="EMBL" id="JAAKDE010000001">
    <property type="protein sequence ID" value="MBA2132012.1"/>
    <property type="molecule type" value="Genomic_DNA"/>
</dbReference>
<dbReference type="InterPro" id="IPR035904">
    <property type="entry name" value="Chorismate_synth_AroC_sf"/>
</dbReference>
<feature type="binding site" evidence="11">
    <location>
        <begin position="321"/>
        <end position="325"/>
    </location>
    <ligand>
        <name>FMN</name>
        <dbReference type="ChEBI" id="CHEBI:58210"/>
    </ligand>
</feature>
<evidence type="ECO:0000256" key="7">
    <source>
        <dbReference type="ARBA" id="ARBA00022827"/>
    </source>
</evidence>
<evidence type="ECO:0000313" key="13">
    <source>
        <dbReference type="EMBL" id="MBA2132012.1"/>
    </source>
</evidence>
<comment type="subunit">
    <text evidence="11">Homotetramer.</text>
</comment>
<evidence type="ECO:0000256" key="8">
    <source>
        <dbReference type="ARBA" id="ARBA00022857"/>
    </source>
</evidence>
<name>A0A8J6HVN2_9FIRM</name>
<dbReference type="Proteomes" id="UP000657177">
    <property type="component" value="Unassembled WGS sequence"/>
</dbReference>
<evidence type="ECO:0000313" key="14">
    <source>
        <dbReference type="Proteomes" id="UP000657177"/>
    </source>
</evidence>
<dbReference type="HAMAP" id="MF_00300">
    <property type="entry name" value="Chorismate_synth"/>
    <property type="match status" value="1"/>
</dbReference>
<comment type="caution">
    <text evidence="11">Lacks conserved residue(s) required for the propagation of feature annotation.</text>
</comment>
<feature type="binding site" evidence="11">
    <location>
        <position position="39"/>
    </location>
    <ligand>
        <name>NADP(+)</name>
        <dbReference type="ChEBI" id="CHEBI:58349"/>
    </ligand>
</feature>
<gene>
    <name evidence="11 13" type="primary">aroC</name>
    <name evidence="13" type="ORF">G5B42_00340</name>
</gene>
<sequence>MRFLTAGESHGPALVAIIEGFPAKVPVVQEAIDRELARRQLGFGRGGRMKIERDQVEILSGVRSGATIGSPICLRINNRDWPRWSGVMAPFTPPETATVNLAADPLLDKVSTVVTTPRPGHADLSGAFKYGYTDLRNIIERASARETAARVAVGAFAKLLLAEFGIFIGSYVTHIGGVGEDYREPLTPAAQARVDESPVRAVNPELAQAMVETIEAAREQKETLGGIFVVYATGVPPGLGSHVHWDRRIDGQLAQAVMGIPGIKGVEFGVGFKGADLVGSQMHDAIGFTTETGWQRASNRAGGIEGGITNGEPLILRAAMKPIPTLYRGLPSVDLKTRQPRAAGAERSDLTAVPAAGVVAEAMVAWVLAAALQEKFGGDTLPELKRAYRSYREGLDAGPADS</sequence>
<feature type="binding site" evidence="11">
    <location>
        <position position="347"/>
    </location>
    <ligand>
        <name>FMN</name>
        <dbReference type="ChEBI" id="CHEBI:58210"/>
    </ligand>
</feature>
<comment type="cofactor">
    <cofactor evidence="11 12">
        <name>FMNH2</name>
        <dbReference type="ChEBI" id="CHEBI:57618"/>
    </cofactor>
    <text evidence="11 12">Reduced FMN (FMNH(2)).</text>
</comment>
<dbReference type="InterPro" id="IPR020541">
    <property type="entry name" value="Chorismate_synthase_CS"/>
</dbReference>
<evidence type="ECO:0000256" key="4">
    <source>
        <dbReference type="ARBA" id="ARBA00022605"/>
    </source>
</evidence>
<keyword evidence="8 11" id="KW-0521">NADP</keyword>
<evidence type="ECO:0000256" key="2">
    <source>
        <dbReference type="ARBA" id="ARBA00008014"/>
    </source>
</evidence>
<dbReference type="CDD" id="cd07304">
    <property type="entry name" value="Chorismate_synthase"/>
    <property type="match status" value="1"/>
</dbReference>
<dbReference type="PROSITE" id="PS00787">
    <property type="entry name" value="CHORISMATE_SYNTHASE_1"/>
    <property type="match status" value="1"/>
</dbReference>
<dbReference type="Pfam" id="PF01264">
    <property type="entry name" value="Chorismate_synt"/>
    <property type="match status" value="1"/>
</dbReference>
<feature type="binding site" evidence="11">
    <location>
        <position position="306"/>
    </location>
    <ligand>
        <name>FMN</name>
        <dbReference type="ChEBI" id="CHEBI:58210"/>
    </ligand>
</feature>
<keyword evidence="14" id="KW-1185">Reference proteome</keyword>
<keyword evidence="5 11" id="KW-0285">Flavoprotein</keyword>
<dbReference type="PROSITE" id="PS00788">
    <property type="entry name" value="CHORISMATE_SYNTHASE_2"/>
    <property type="match status" value="1"/>
</dbReference>
<organism evidence="13 14">
    <name type="scientific">Capillibacterium thermochitinicola</name>
    <dbReference type="NCBI Taxonomy" id="2699427"/>
    <lineage>
        <taxon>Bacteria</taxon>
        <taxon>Bacillati</taxon>
        <taxon>Bacillota</taxon>
        <taxon>Capillibacterium</taxon>
    </lineage>
</organism>
<comment type="catalytic activity">
    <reaction evidence="11 12">
        <text>5-O-(1-carboxyvinyl)-3-phosphoshikimate = chorismate + phosphate</text>
        <dbReference type="Rhea" id="RHEA:21020"/>
        <dbReference type="ChEBI" id="CHEBI:29748"/>
        <dbReference type="ChEBI" id="CHEBI:43474"/>
        <dbReference type="ChEBI" id="CHEBI:57701"/>
        <dbReference type="EC" id="4.2.3.5"/>
    </reaction>
</comment>
<dbReference type="Gene3D" id="3.60.150.10">
    <property type="entry name" value="Chorismate synthase AroC"/>
    <property type="match status" value="1"/>
</dbReference>
<evidence type="ECO:0000256" key="11">
    <source>
        <dbReference type="HAMAP-Rule" id="MF_00300"/>
    </source>
</evidence>
<accession>A0A8J6HVN2</accession>
<dbReference type="FunFam" id="3.60.150.10:FF:000002">
    <property type="entry name" value="Chorismate synthase"/>
    <property type="match status" value="1"/>
</dbReference>
<dbReference type="GO" id="GO:0008652">
    <property type="term" value="P:amino acid biosynthetic process"/>
    <property type="evidence" value="ECO:0007669"/>
    <property type="project" value="UniProtKB-KW"/>
</dbReference>
<evidence type="ECO:0000256" key="3">
    <source>
        <dbReference type="ARBA" id="ARBA00013036"/>
    </source>
</evidence>
<evidence type="ECO:0000256" key="5">
    <source>
        <dbReference type="ARBA" id="ARBA00022630"/>
    </source>
</evidence>
<dbReference type="SUPFAM" id="SSF103263">
    <property type="entry name" value="Chorismate synthase, AroC"/>
    <property type="match status" value="1"/>
</dbReference>
<dbReference type="GO" id="GO:0009423">
    <property type="term" value="P:chorismate biosynthetic process"/>
    <property type="evidence" value="ECO:0007669"/>
    <property type="project" value="UniProtKB-UniRule"/>
</dbReference>
<evidence type="ECO:0000256" key="12">
    <source>
        <dbReference type="RuleBase" id="RU000605"/>
    </source>
</evidence>
<keyword evidence="10 11" id="KW-0456">Lyase</keyword>
<dbReference type="UniPathway" id="UPA00053">
    <property type="reaction ID" value="UER00090"/>
</dbReference>
<dbReference type="EC" id="4.2.3.5" evidence="3 11"/>
<comment type="pathway">
    <text evidence="1 11 12">Metabolic intermediate biosynthesis; chorismate biosynthesis; chorismate from D-erythrose 4-phosphate and phosphoenolpyruvate: step 7/7.</text>
</comment>
<feature type="binding site" evidence="11">
    <location>
        <position position="45"/>
    </location>
    <ligand>
        <name>NADP(+)</name>
        <dbReference type="ChEBI" id="CHEBI:58349"/>
    </ligand>
</feature>
<proteinExistence type="inferred from homology"/>
<keyword evidence="7 11" id="KW-0274">FAD</keyword>
<dbReference type="RefSeq" id="WP_181338453.1">
    <property type="nucleotide sequence ID" value="NZ_JAAKDE010000001.1"/>
</dbReference>
<dbReference type="PIRSF" id="PIRSF001456">
    <property type="entry name" value="Chorismate_synth"/>
    <property type="match status" value="1"/>
</dbReference>
<dbReference type="GO" id="GO:0010181">
    <property type="term" value="F:FMN binding"/>
    <property type="evidence" value="ECO:0007669"/>
    <property type="project" value="TreeGrafter"/>
</dbReference>
<reference evidence="13" key="1">
    <citation type="submission" date="2020-06" db="EMBL/GenBank/DDBJ databases">
        <title>Novel chitinolytic bacterium.</title>
        <authorList>
            <person name="Ungkulpasvich U."/>
            <person name="Kosugi A."/>
            <person name="Uke A."/>
        </authorList>
    </citation>
    <scope>NUCLEOTIDE SEQUENCE</scope>
    <source>
        <strain evidence="13">UUS1-1</strain>
    </source>
</reference>
<comment type="function">
    <text evidence="11">Catalyzes the anti-1,4-elimination of the C-3 phosphate and the C-6 proR hydrogen from 5-enolpyruvylshikimate-3-phosphate (EPSP) to yield chorismate, which is the branch point compound that serves as the starting substrate for the three terminal pathways of aromatic amino acid biosynthesis. This reaction introduces a second double bond into the aromatic ring system.</text>
</comment>